<protein>
    <submittedName>
        <fullName evidence="2">Polysaccharide deacetylase</fullName>
    </submittedName>
</protein>
<dbReference type="EMBL" id="AP024601">
    <property type="protein sequence ID" value="BCU82549.1"/>
    <property type="molecule type" value="Genomic_DNA"/>
</dbReference>
<dbReference type="Gene3D" id="3.20.20.370">
    <property type="entry name" value="Glycoside hydrolase/deacetylase"/>
    <property type="match status" value="1"/>
</dbReference>
<dbReference type="PANTHER" id="PTHR10587:SF134">
    <property type="entry name" value="SECRETED PROTEIN"/>
    <property type="match status" value="1"/>
</dbReference>
<dbReference type="Pfam" id="PF01522">
    <property type="entry name" value="Polysacc_deac_1"/>
    <property type="match status" value="1"/>
</dbReference>
<dbReference type="KEGG" id="pabs:JIR001_23320"/>
<dbReference type="PROSITE" id="PS51677">
    <property type="entry name" value="NODB"/>
    <property type="match status" value="1"/>
</dbReference>
<feature type="domain" description="NodB homology" evidence="1">
    <location>
        <begin position="13"/>
        <end position="206"/>
    </location>
</feature>
<reference evidence="2" key="1">
    <citation type="journal article" date="2013" name="Int. J. Syst. Evol. Microbiol.">
        <title>Polycladomyces abyssicola gen. nov., sp. nov., a thermophilic filamentous bacterium isolated from hemipelagic sediment.</title>
        <authorList>
            <person name="Tsubouchi T."/>
            <person name="Shimane Y."/>
            <person name="Mori K."/>
            <person name="Usui K."/>
            <person name="Hiraki T."/>
            <person name="Tame A."/>
            <person name="Uematsu K."/>
            <person name="Maruyama T."/>
            <person name="Hatada Y."/>
        </authorList>
    </citation>
    <scope>NUCLEOTIDE SEQUENCE</scope>
    <source>
        <strain evidence="2">JIR-001</strain>
    </source>
</reference>
<dbReference type="GO" id="GO:0016810">
    <property type="term" value="F:hydrolase activity, acting on carbon-nitrogen (but not peptide) bonds"/>
    <property type="evidence" value="ECO:0007669"/>
    <property type="project" value="InterPro"/>
</dbReference>
<name>A0A8D5UG95_9BACL</name>
<dbReference type="AlphaFoldDB" id="A0A8D5UG95"/>
<evidence type="ECO:0000259" key="1">
    <source>
        <dbReference type="PROSITE" id="PS51677"/>
    </source>
</evidence>
<keyword evidence="3" id="KW-1185">Reference proteome</keyword>
<dbReference type="PANTHER" id="PTHR10587">
    <property type="entry name" value="GLYCOSYL TRANSFERASE-RELATED"/>
    <property type="match status" value="1"/>
</dbReference>
<dbReference type="InterPro" id="IPR002509">
    <property type="entry name" value="NODB_dom"/>
</dbReference>
<dbReference type="Proteomes" id="UP000677436">
    <property type="component" value="Chromosome"/>
</dbReference>
<dbReference type="InterPro" id="IPR011330">
    <property type="entry name" value="Glyco_hydro/deAcase_b/a-brl"/>
</dbReference>
<evidence type="ECO:0000313" key="3">
    <source>
        <dbReference type="Proteomes" id="UP000677436"/>
    </source>
</evidence>
<reference evidence="2" key="2">
    <citation type="journal article" date="2021" name="Microbiol. Resour. Announc.">
        <title>Complete Genome Sequence of Polycladomyces abyssicola JIR-001T, Isolated from Hemipelagic Sediment in Deep Seawater.</title>
        <authorList>
            <person name="Tsubouchi T."/>
            <person name="Kaneko Y."/>
        </authorList>
    </citation>
    <scope>NUCLEOTIDE SEQUENCE</scope>
    <source>
        <strain evidence="2">JIR-001</strain>
    </source>
</reference>
<dbReference type="InterPro" id="IPR050248">
    <property type="entry name" value="Polysacc_deacetylase_ArnD"/>
</dbReference>
<accession>A0A8D5UG95</accession>
<dbReference type="GO" id="GO:0005975">
    <property type="term" value="P:carbohydrate metabolic process"/>
    <property type="evidence" value="ECO:0007669"/>
    <property type="project" value="InterPro"/>
</dbReference>
<sequence length="217" mass="24155">MPGIYQRFETSEKIVALTFDACGGKEGSGYDKKLIDYLIQQRIPATLFINSRWIDANPELFQSLAHNPLFEIENHGFLHKPLSVDGRSAYGIAGTQDVGQVVDEVMINERKIERLTGRKPMFFRPGTAYFDDVAVQIVHQLGLKPLNYDVLGDAGATYSTVQVKRALLSVKPGSIVLLHMNMPHGDTAEGVIQAIPLLKKRGYRFVLLQEVAGQLRS</sequence>
<dbReference type="SUPFAM" id="SSF88713">
    <property type="entry name" value="Glycoside hydrolase/deacetylase"/>
    <property type="match status" value="1"/>
</dbReference>
<gene>
    <name evidence="2" type="ORF">JIR001_23320</name>
</gene>
<evidence type="ECO:0000313" key="2">
    <source>
        <dbReference type="EMBL" id="BCU82549.1"/>
    </source>
</evidence>
<dbReference type="CDD" id="cd10955">
    <property type="entry name" value="CE4_BH0857_like"/>
    <property type="match status" value="1"/>
</dbReference>
<organism evidence="2 3">
    <name type="scientific">Polycladomyces abyssicola</name>
    <dbReference type="NCBI Taxonomy" id="1125966"/>
    <lineage>
        <taxon>Bacteria</taxon>
        <taxon>Bacillati</taxon>
        <taxon>Bacillota</taxon>
        <taxon>Bacilli</taxon>
        <taxon>Bacillales</taxon>
        <taxon>Thermoactinomycetaceae</taxon>
        <taxon>Polycladomyces</taxon>
    </lineage>
</organism>
<proteinExistence type="predicted"/>